<evidence type="ECO:0000256" key="2">
    <source>
        <dbReference type="ARBA" id="ARBA00022643"/>
    </source>
</evidence>
<evidence type="ECO:0000259" key="3">
    <source>
        <dbReference type="Pfam" id="PF03358"/>
    </source>
</evidence>
<proteinExistence type="predicted"/>
<dbReference type="InterPro" id="IPR005025">
    <property type="entry name" value="FMN_Rdtase-like_dom"/>
</dbReference>
<dbReference type="PANTHER" id="PTHR43278">
    <property type="entry name" value="NAD(P)H-DEPENDENT FMN-CONTAINING OXIDOREDUCTASE YWQN-RELATED"/>
    <property type="match status" value="1"/>
</dbReference>
<dbReference type="GO" id="GO:0016491">
    <property type="term" value="F:oxidoreductase activity"/>
    <property type="evidence" value="ECO:0007669"/>
    <property type="project" value="InterPro"/>
</dbReference>
<name>A0A9D2HNU5_9BACT</name>
<reference evidence="4" key="2">
    <citation type="submission" date="2021-04" db="EMBL/GenBank/DDBJ databases">
        <authorList>
            <person name="Gilroy R."/>
        </authorList>
    </citation>
    <scope>NUCLEOTIDE SEQUENCE</scope>
    <source>
        <strain evidence="4">5032</strain>
    </source>
</reference>
<keyword evidence="2" id="KW-0288">FMN</keyword>
<dbReference type="EMBL" id="DWZD01000053">
    <property type="protein sequence ID" value="HJA80096.1"/>
    <property type="molecule type" value="Genomic_DNA"/>
</dbReference>
<accession>A0A9D2HNU5</accession>
<evidence type="ECO:0000313" key="5">
    <source>
        <dbReference type="Proteomes" id="UP000823821"/>
    </source>
</evidence>
<protein>
    <submittedName>
        <fullName evidence="4">NAD(P)H-dependent oxidoreductase</fullName>
    </submittedName>
</protein>
<dbReference type="SUPFAM" id="SSF52218">
    <property type="entry name" value="Flavoproteins"/>
    <property type="match status" value="1"/>
</dbReference>
<dbReference type="PANTHER" id="PTHR43278:SF1">
    <property type="entry name" value="IRON-SULFUR FLAVOPROTEIN MJ1083"/>
    <property type="match status" value="1"/>
</dbReference>
<keyword evidence="1" id="KW-0285">Flavoprotein</keyword>
<sequence>MLTKALVLLGSPRPRGSSESLARHFMAGAEEGGLPGETICLREKRTLPCTHCGVCERTPHACALAAEDDAEAVLRALEGASLLLVAAPIHFYALPGQLKCLIDRAQSRWARPQDEAARAAVRPTLALLTAGRPRGERLFAGSELCLSYFAQALGRQLTECRGLRGIESPADISLEQAAAMRDWGRQWAARLTVAPSLPGPPGAP</sequence>
<evidence type="ECO:0000256" key="1">
    <source>
        <dbReference type="ARBA" id="ARBA00022630"/>
    </source>
</evidence>
<comment type="caution">
    <text evidence="4">The sequence shown here is derived from an EMBL/GenBank/DDBJ whole genome shotgun (WGS) entry which is preliminary data.</text>
</comment>
<dbReference type="Pfam" id="PF03358">
    <property type="entry name" value="FMN_red"/>
    <property type="match status" value="1"/>
</dbReference>
<dbReference type="Proteomes" id="UP000823821">
    <property type="component" value="Unassembled WGS sequence"/>
</dbReference>
<dbReference type="AlphaFoldDB" id="A0A9D2HNU5"/>
<gene>
    <name evidence="4" type="ORF">H9784_11120</name>
</gene>
<feature type="domain" description="NADPH-dependent FMN reductase-like" evidence="3">
    <location>
        <begin position="4"/>
        <end position="130"/>
    </location>
</feature>
<dbReference type="InterPro" id="IPR051796">
    <property type="entry name" value="ISF_SsuE-like"/>
</dbReference>
<organism evidence="4 5">
    <name type="scientific">Candidatus Desulfovibrio intestinavium</name>
    <dbReference type="NCBI Taxonomy" id="2838534"/>
    <lineage>
        <taxon>Bacteria</taxon>
        <taxon>Pseudomonadati</taxon>
        <taxon>Thermodesulfobacteriota</taxon>
        <taxon>Desulfovibrionia</taxon>
        <taxon>Desulfovibrionales</taxon>
        <taxon>Desulfovibrionaceae</taxon>
        <taxon>Desulfovibrio</taxon>
    </lineage>
</organism>
<evidence type="ECO:0000313" key="4">
    <source>
        <dbReference type="EMBL" id="HJA80096.1"/>
    </source>
</evidence>
<dbReference type="InterPro" id="IPR029039">
    <property type="entry name" value="Flavoprotein-like_sf"/>
</dbReference>
<dbReference type="Gene3D" id="3.40.50.360">
    <property type="match status" value="1"/>
</dbReference>
<reference evidence="4" key="1">
    <citation type="journal article" date="2021" name="PeerJ">
        <title>Extensive microbial diversity within the chicken gut microbiome revealed by metagenomics and culture.</title>
        <authorList>
            <person name="Gilroy R."/>
            <person name="Ravi A."/>
            <person name="Getino M."/>
            <person name="Pursley I."/>
            <person name="Horton D.L."/>
            <person name="Alikhan N.F."/>
            <person name="Baker D."/>
            <person name="Gharbi K."/>
            <person name="Hall N."/>
            <person name="Watson M."/>
            <person name="Adriaenssens E.M."/>
            <person name="Foster-Nyarko E."/>
            <person name="Jarju S."/>
            <person name="Secka A."/>
            <person name="Antonio M."/>
            <person name="Oren A."/>
            <person name="Chaudhuri R.R."/>
            <person name="La Ragione R."/>
            <person name="Hildebrand F."/>
            <person name="Pallen M.J."/>
        </authorList>
    </citation>
    <scope>NUCLEOTIDE SEQUENCE</scope>
    <source>
        <strain evidence="4">5032</strain>
    </source>
</reference>